<dbReference type="GO" id="GO:0008761">
    <property type="term" value="F:UDP-N-acetylglucosamine 2-epimerase activity"/>
    <property type="evidence" value="ECO:0007669"/>
    <property type="project" value="UniProtKB-EC"/>
</dbReference>
<evidence type="ECO:0000256" key="4">
    <source>
        <dbReference type="ARBA" id="ARBA00079400"/>
    </source>
</evidence>
<dbReference type="STRING" id="457570.Nther_2855"/>
<evidence type="ECO:0000256" key="5">
    <source>
        <dbReference type="RuleBase" id="RU003513"/>
    </source>
</evidence>
<dbReference type="EMBL" id="CP001034">
    <property type="protein sequence ID" value="ACB86402.1"/>
    <property type="molecule type" value="Genomic_DNA"/>
</dbReference>
<reference evidence="7 8" key="1">
    <citation type="submission" date="2008-04" db="EMBL/GenBank/DDBJ databases">
        <title>Complete sequence of chromosome of Natranaerobius thermophilus JW/NM-WN-LF.</title>
        <authorList>
            <consortium name="US DOE Joint Genome Institute"/>
            <person name="Copeland A."/>
            <person name="Lucas S."/>
            <person name="Lapidus A."/>
            <person name="Glavina del Rio T."/>
            <person name="Dalin E."/>
            <person name="Tice H."/>
            <person name="Bruce D."/>
            <person name="Goodwin L."/>
            <person name="Pitluck S."/>
            <person name="Chertkov O."/>
            <person name="Brettin T."/>
            <person name="Detter J.C."/>
            <person name="Han C."/>
            <person name="Kuske C.R."/>
            <person name="Schmutz J."/>
            <person name="Larimer F."/>
            <person name="Land M."/>
            <person name="Hauser L."/>
            <person name="Kyrpides N."/>
            <person name="Lykidis A."/>
            <person name="Mesbah N.M."/>
            <person name="Wiegel J."/>
        </authorList>
    </citation>
    <scope>NUCLEOTIDE SEQUENCE [LARGE SCALE GENOMIC DNA]</scope>
    <source>
        <strain evidence="8">ATCC BAA-1301 / DSM 18059 / JW/NM-WN-LF</strain>
    </source>
</reference>
<dbReference type="AlphaFoldDB" id="B2A3H3"/>
<accession>B2A3H3</accession>
<dbReference type="CDD" id="cd03786">
    <property type="entry name" value="GTB_UDP-GlcNAc_2-Epimerase"/>
    <property type="match status" value="1"/>
</dbReference>
<sequence>MKHRVVSVFGTRPEAIKMAPLVSAIESSPNLTSSVVVTAQHREMLDQVLDLFKIEPDYDLDIMKTRQSLSEITSNVILKLEQILQDMNPHLLLVHGDTTTTFASALSAYYQKISIGHVEAGLRTWDKYAPFPEEMNRNLVGPLADLHFAPTSKAKNNLLTEGISENKIFVTGNTVVDALKTSVQPQYQFQDPKLASLDLPSLSNRTTANKKLITLEVHRRENWGAPMKNIFKGIKKLVDEFQDVMVVFPVHRNPAVRETAYEILGNHDRIILTDPLPTRDFHNLIARSYLVLTDSGGIQEEAPSFGVPVLVVREKTEREEGLKQGTVMLIGREQERIYQESKKLLTDKELYETMRKQDNPYGDGFASSRIVSAIEHYYGHKDAPEPDYKVSPV</sequence>
<dbReference type="RefSeq" id="WP_012449234.1">
    <property type="nucleotide sequence ID" value="NC_010718.1"/>
</dbReference>
<evidence type="ECO:0000259" key="6">
    <source>
        <dbReference type="Pfam" id="PF02350"/>
    </source>
</evidence>
<dbReference type="HOGENOM" id="CLU_041674_1_0_9"/>
<keyword evidence="1 5" id="KW-0413">Isomerase</keyword>
<keyword evidence="8" id="KW-1185">Reference proteome</keyword>
<evidence type="ECO:0000256" key="1">
    <source>
        <dbReference type="ARBA" id="ARBA00023235"/>
    </source>
</evidence>
<dbReference type="PANTHER" id="PTHR43174:SF2">
    <property type="entry name" value="UDP-N-ACETYLGLUCOSAMINE 2-EPIMERASE"/>
    <property type="match status" value="1"/>
</dbReference>
<dbReference type="InParanoid" id="B2A3H3"/>
<dbReference type="SUPFAM" id="SSF53756">
    <property type="entry name" value="UDP-Glycosyltransferase/glycogen phosphorylase"/>
    <property type="match status" value="1"/>
</dbReference>
<protein>
    <recommendedName>
        <fullName evidence="3">UDP-N-acetylglucosamine 2-epimerase (non-hydrolyzing)</fullName>
        <ecNumber evidence="3">5.1.3.14</ecNumber>
    </recommendedName>
    <alternativeName>
        <fullName evidence="4">UDP-GlcNAc-2-epimerase</fullName>
    </alternativeName>
</protein>
<proteinExistence type="inferred from homology"/>
<name>B2A3H3_NATTJ</name>
<evidence type="ECO:0000313" key="8">
    <source>
        <dbReference type="Proteomes" id="UP000001683"/>
    </source>
</evidence>
<dbReference type="eggNOG" id="COG0381">
    <property type="taxonomic scope" value="Bacteria"/>
</dbReference>
<gene>
    <name evidence="7" type="ordered locus">Nther_2855</name>
</gene>
<organism evidence="7 8">
    <name type="scientific">Natranaerobius thermophilus (strain ATCC BAA-1301 / DSM 18059 / JW/NM-WN-LF)</name>
    <dbReference type="NCBI Taxonomy" id="457570"/>
    <lineage>
        <taxon>Bacteria</taxon>
        <taxon>Bacillati</taxon>
        <taxon>Bacillota</taxon>
        <taxon>Clostridia</taxon>
        <taxon>Natranaerobiales</taxon>
        <taxon>Natranaerobiaceae</taxon>
        <taxon>Natranaerobius</taxon>
    </lineage>
</organism>
<dbReference type="InterPro" id="IPR003331">
    <property type="entry name" value="UDP_GlcNAc_Epimerase_2_dom"/>
</dbReference>
<feature type="domain" description="UDP-N-acetylglucosamine 2-epimerase" evidence="6">
    <location>
        <begin position="24"/>
        <end position="375"/>
    </location>
</feature>
<comment type="similarity">
    <text evidence="2 5">Belongs to the UDP-N-acetylglucosamine 2-epimerase family.</text>
</comment>
<dbReference type="Pfam" id="PF02350">
    <property type="entry name" value="Epimerase_2"/>
    <property type="match status" value="1"/>
</dbReference>
<dbReference type="KEGG" id="nth:Nther_2855"/>
<evidence type="ECO:0000313" key="7">
    <source>
        <dbReference type="EMBL" id="ACB86402.1"/>
    </source>
</evidence>
<dbReference type="OrthoDB" id="9803238at2"/>
<dbReference type="FunFam" id="3.40.50.2000:FF:000043">
    <property type="entry name" value="UDP-N-acetylglucosamine 2-epimerase"/>
    <property type="match status" value="1"/>
</dbReference>
<dbReference type="FunCoup" id="B2A3H3">
    <property type="interactions" value="217"/>
</dbReference>
<dbReference type="PANTHER" id="PTHR43174">
    <property type="entry name" value="UDP-N-ACETYLGLUCOSAMINE 2-EPIMERASE"/>
    <property type="match status" value="1"/>
</dbReference>
<dbReference type="NCBIfam" id="TIGR00236">
    <property type="entry name" value="wecB"/>
    <property type="match status" value="1"/>
</dbReference>
<dbReference type="Proteomes" id="UP000001683">
    <property type="component" value="Chromosome"/>
</dbReference>
<dbReference type="Gene3D" id="3.40.50.2000">
    <property type="entry name" value="Glycogen Phosphorylase B"/>
    <property type="match status" value="2"/>
</dbReference>
<evidence type="ECO:0000256" key="3">
    <source>
        <dbReference type="ARBA" id="ARBA00038858"/>
    </source>
</evidence>
<reference evidence="7 8" key="2">
    <citation type="journal article" date="2011" name="J. Bacteriol.">
        <title>Complete genome sequence of the anaerobic, halophilic alkalithermophile Natranaerobius thermophilus JW/NM-WN-LF.</title>
        <authorList>
            <person name="Zhao B."/>
            <person name="Mesbah N.M."/>
            <person name="Dalin E."/>
            <person name="Goodwin L."/>
            <person name="Nolan M."/>
            <person name="Pitluck S."/>
            <person name="Chertkov O."/>
            <person name="Brettin T.S."/>
            <person name="Han J."/>
            <person name="Larimer F.W."/>
            <person name="Land M.L."/>
            <person name="Hauser L."/>
            <person name="Kyrpides N."/>
            <person name="Wiegel J."/>
        </authorList>
    </citation>
    <scope>NUCLEOTIDE SEQUENCE [LARGE SCALE GENOMIC DNA]</scope>
    <source>
        <strain evidence="8">ATCC BAA-1301 / DSM 18059 / JW/NM-WN-LF</strain>
    </source>
</reference>
<dbReference type="InterPro" id="IPR029767">
    <property type="entry name" value="WecB-like"/>
</dbReference>
<evidence type="ECO:0000256" key="2">
    <source>
        <dbReference type="ARBA" id="ARBA00038209"/>
    </source>
</evidence>
<dbReference type="EC" id="5.1.3.14" evidence="3"/>